<name>A0A2T4MLH1_9STAP</name>
<protein>
    <submittedName>
        <fullName evidence="7">GTP-binding protein</fullName>
    </submittedName>
</protein>
<evidence type="ECO:0000313" key="8">
    <source>
        <dbReference type="Proteomes" id="UP000646308"/>
    </source>
</evidence>
<dbReference type="InterPro" id="IPR027417">
    <property type="entry name" value="P-loop_NTPase"/>
</dbReference>
<dbReference type="Proteomes" id="UP000646308">
    <property type="component" value="Unassembled WGS sequence"/>
</dbReference>
<dbReference type="CDD" id="cd03112">
    <property type="entry name" value="CobW-like"/>
    <property type="match status" value="1"/>
</dbReference>
<evidence type="ECO:0000256" key="4">
    <source>
        <dbReference type="ARBA" id="ARBA00034320"/>
    </source>
</evidence>
<evidence type="ECO:0000313" key="7">
    <source>
        <dbReference type="EMBL" id="NJI02042.1"/>
    </source>
</evidence>
<dbReference type="InterPro" id="IPR003495">
    <property type="entry name" value="CobW/HypB/UreG_nucleotide-bd"/>
</dbReference>
<dbReference type="Pfam" id="PF02492">
    <property type="entry name" value="cobW"/>
    <property type="match status" value="1"/>
</dbReference>
<dbReference type="InterPro" id="IPR011629">
    <property type="entry name" value="CobW-like_C"/>
</dbReference>
<dbReference type="GO" id="GO:0016787">
    <property type="term" value="F:hydrolase activity"/>
    <property type="evidence" value="ECO:0007669"/>
    <property type="project" value="UniProtKB-KW"/>
</dbReference>
<dbReference type="GO" id="GO:0000166">
    <property type="term" value="F:nucleotide binding"/>
    <property type="evidence" value="ECO:0007669"/>
    <property type="project" value="UniProtKB-KW"/>
</dbReference>
<dbReference type="SMART" id="SM00833">
    <property type="entry name" value="CobW_C"/>
    <property type="match status" value="1"/>
</dbReference>
<accession>A0A2T4MLH1</accession>
<dbReference type="Gene3D" id="3.30.1220.10">
    <property type="entry name" value="CobW-like, C-terminal domain"/>
    <property type="match status" value="1"/>
</dbReference>
<dbReference type="SUPFAM" id="SSF90002">
    <property type="entry name" value="Hypothetical protein YjiA, C-terminal domain"/>
    <property type="match status" value="1"/>
</dbReference>
<organism evidence="7 8">
    <name type="scientific">Staphylococcus agnetis</name>
    <dbReference type="NCBI Taxonomy" id="985762"/>
    <lineage>
        <taxon>Bacteria</taxon>
        <taxon>Bacillati</taxon>
        <taxon>Bacillota</taxon>
        <taxon>Bacilli</taxon>
        <taxon>Bacillales</taxon>
        <taxon>Staphylococcaceae</taxon>
        <taxon>Staphylococcus</taxon>
    </lineage>
</organism>
<dbReference type="SUPFAM" id="SSF52540">
    <property type="entry name" value="P-loop containing nucleoside triphosphate hydrolases"/>
    <property type="match status" value="1"/>
</dbReference>
<dbReference type="AlphaFoldDB" id="A0A2T4MLH1"/>
<dbReference type="InterPro" id="IPR036627">
    <property type="entry name" value="CobW-likC_sf"/>
</dbReference>
<dbReference type="GeneID" id="57690880"/>
<dbReference type="PANTHER" id="PTHR13748">
    <property type="entry name" value="COBW-RELATED"/>
    <property type="match status" value="1"/>
</dbReference>
<evidence type="ECO:0000256" key="1">
    <source>
        <dbReference type="ARBA" id="ARBA00022741"/>
    </source>
</evidence>
<evidence type="ECO:0000256" key="2">
    <source>
        <dbReference type="ARBA" id="ARBA00022801"/>
    </source>
</evidence>
<dbReference type="RefSeq" id="WP_107368354.1">
    <property type="nucleotide sequence ID" value="NZ_CP045927.1"/>
</dbReference>
<feature type="domain" description="CobW C-terminal" evidence="6">
    <location>
        <begin position="217"/>
        <end position="304"/>
    </location>
</feature>
<comment type="caution">
    <text evidence="7">The sequence shown here is derived from an EMBL/GenBank/DDBJ whole genome shotgun (WGS) entry which is preliminary data.</text>
</comment>
<dbReference type="Pfam" id="PF07683">
    <property type="entry name" value="CobW_C"/>
    <property type="match status" value="1"/>
</dbReference>
<keyword evidence="1" id="KW-0547">Nucleotide-binding</keyword>
<evidence type="ECO:0000259" key="6">
    <source>
        <dbReference type="SMART" id="SM00833"/>
    </source>
</evidence>
<comment type="catalytic activity">
    <reaction evidence="5">
        <text>GTP + H2O = GDP + phosphate + H(+)</text>
        <dbReference type="Rhea" id="RHEA:19669"/>
        <dbReference type="ChEBI" id="CHEBI:15377"/>
        <dbReference type="ChEBI" id="CHEBI:15378"/>
        <dbReference type="ChEBI" id="CHEBI:37565"/>
        <dbReference type="ChEBI" id="CHEBI:43474"/>
        <dbReference type="ChEBI" id="CHEBI:58189"/>
    </reaction>
    <physiologicalReaction direction="left-to-right" evidence="5">
        <dbReference type="Rhea" id="RHEA:19670"/>
    </physiologicalReaction>
</comment>
<keyword evidence="2" id="KW-0378">Hydrolase</keyword>
<gene>
    <name evidence="7" type="ORF">GLV84_04100</name>
</gene>
<dbReference type="Gene3D" id="3.40.50.300">
    <property type="entry name" value="P-loop containing nucleotide triphosphate hydrolases"/>
    <property type="match status" value="1"/>
</dbReference>
<sequence>MLNNKTKVTIVNGFLGSGKTTFLSNYMPQILKNDEKVALIVNEFGNFDMDSELLNHIDTKVSLMHGCVCCDLQTELVSTIHHLIIHNQVEHIVIEATGIANPIDMLMACEDPIISQRVQSPQVITIVSASDICRKASFSQAKQQLIEDQMRASHHIIINKIDLLDNAEQQTEAVKAVRKYAPHSQIISTSYGQLSQVLSYDNTTQKMPAQTTGHPTFQSMTYTFQGPIAQDAFIEFILKLPETIHRAKGFIRFRAEPQETIVFQFAQPVPSLEKIGESDVPLSIVLIGEHLDKAQLRNQLDMLQFS</sequence>
<dbReference type="EMBL" id="WMFL01000058">
    <property type="protein sequence ID" value="NJI02042.1"/>
    <property type="molecule type" value="Genomic_DNA"/>
</dbReference>
<proteinExistence type="inferred from homology"/>
<reference evidence="7" key="1">
    <citation type="submission" date="2019-11" db="EMBL/GenBank/DDBJ databases">
        <title>Whole genome comparisons of Staphylococcus agnetis isolates from cattle and chickens.</title>
        <authorList>
            <person name="Rhoads D."/>
            <person name="Shwani A."/>
            <person name="Adkins P."/>
            <person name="Calcutt M."/>
            <person name="Middleton J."/>
        </authorList>
    </citation>
    <scope>NUCLEOTIDE SEQUENCE</scope>
    <source>
        <strain evidence="7">1387</strain>
    </source>
</reference>
<evidence type="ECO:0000256" key="5">
    <source>
        <dbReference type="ARBA" id="ARBA00049117"/>
    </source>
</evidence>
<keyword evidence="3" id="KW-0143">Chaperone</keyword>
<dbReference type="InterPro" id="IPR051316">
    <property type="entry name" value="Zinc-reg_GTPase_activator"/>
</dbReference>
<comment type="similarity">
    <text evidence="4">Belongs to the SIMIBI class G3E GTPase family. ZNG1 subfamily.</text>
</comment>
<evidence type="ECO:0000256" key="3">
    <source>
        <dbReference type="ARBA" id="ARBA00023186"/>
    </source>
</evidence>